<comment type="caution">
    <text evidence="2">The sequence shown here is derived from an EMBL/GenBank/DDBJ whole genome shotgun (WGS) entry which is preliminary data.</text>
</comment>
<dbReference type="GO" id="GO:0003725">
    <property type="term" value="F:double-stranded RNA binding"/>
    <property type="evidence" value="ECO:0007669"/>
    <property type="project" value="InterPro"/>
</dbReference>
<dbReference type="SUPFAM" id="SSF55821">
    <property type="entry name" value="YrdC/RibB"/>
    <property type="match status" value="1"/>
</dbReference>
<organism evidence="2">
    <name type="scientific">marine sediment metagenome</name>
    <dbReference type="NCBI Taxonomy" id="412755"/>
    <lineage>
        <taxon>unclassified sequences</taxon>
        <taxon>metagenomes</taxon>
        <taxon>ecological metagenomes</taxon>
    </lineage>
</organism>
<dbReference type="AlphaFoldDB" id="X1TV36"/>
<dbReference type="Gene3D" id="3.90.870.10">
    <property type="entry name" value="DHBP synthase"/>
    <property type="match status" value="1"/>
</dbReference>
<protein>
    <recommendedName>
        <fullName evidence="1">YrdC-like domain-containing protein</fullName>
    </recommendedName>
</protein>
<sequence>MKMTGAQIICEGLVKEGVEVIFGILGGAILPLYDTLPKYPQLRHILVRIPAHPIPVALADSLGMPIVGTSANLRGKPSALTADEVYSQFGDKIEQFLPLPNHSQIAIVHNSYLHCQSFLNY</sequence>
<gene>
    <name evidence="2" type="ORF">S12H4_19440</name>
</gene>
<dbReference type="InterPro" id="IPR006070">
    <property type="entry name" value="Sua5-like_dom"/>
</dbReference>
<dbReference type="InterPro" id="IPR017945">
    <property type="entry name" value="DHBP_synth_RibB-like_a/b_dom"/>
</dbReference>
<dbReference type="Pfam" id="PF01300">
    <property type="entry name" value="Sua5_yciO_yrdC"/>
    <property type="match status" value="1"/>
</dbReference>
<dbReference type="EMBL" id="BARW01009723">
    <property type="protein sequence ID" value="GAI83899.1"/>
    <property type="molecule type" value="Genomic_DNA"/>
</dbReference>
<feature type="non-terminal residue" evidence="2">
    <location>
        <position position="121"/>
    </location>
</feature>
<reference evidence="2" key="1">
    <citation type="journal article" date="2014" name="Front. Microbiol.">
        <title>High frequency of phylogenetically diverse reductive dehalogenase-homologous genes in deep subseafloor sedimentary metagenomes.</title>
        <authorList>
            <person name="Kawai M."/>
            <person name="Futagami T."/>
            <person name="Toyoda A."/>
            <person name="Takaki Y."/>
            <person name="Nishi S."/>
            <person name="Hori S."/>
            <person name="Arai W."/>
            <person name="Tsubouchi T."/>
            <person name="Morono Y."/>
            <person name="Uchiyama I."/>
            <person name="Ito T."/>
            <person name="Fujiyama A."/>
            <person name="Inagaki F."/>
            <person name="Takami H."/>
        </authorList>
    </citation>
    <scope>NUCLEOTIDE SEQUENCE</scope>
    <source>
        <strain evidence="2">Expedition CK06-06</strain>
    </source>
</reference>
<dbReference type="CDD" id="cd07035">
    <property type="entry name" value="TPP_PYR_POX_like"/>
    <property type="match status" value="1"/>
</dbReference>
<evidence type="ECO:0000259" key="1">
    <source>
        <dbReference type="Pfam" id="PF01300"/>
    </source>
</evidence>
<dbReference type="GO" id="GO:0030976">
    <property type="term" value="F:thiamine pyrophosphate binding"/>
    <property type="evidence" value="ECO:0007669"/>
    <property type="project" value="InterPro"/>
</dbReference>
<accession>X1TV36</accession>
<proteinExistence type="predicted"/>
<feature type="domain" description="YrdC-like" evidence="1">
    <location>
        <begin position="40"/>
        <end position="98"/>
    </location>
</feature>
<evidence type="ECO:0000313" key="2">
    <source>
        <dbReference type="EMBL" id="GAI83899.1"/>
    </source>
</evidence>
<name>X1TV36_9ZZZZ</name>